<dbReference type="PANTHER" id="PTHR43698">
    <property type="entry name" value="RIBD C-TERMINAL DOMAIN CONTAINING PROTEIN"/>
    <property type="match status" value="1"/>
</dbReference>
<dbReference type="Gene3D" id="2.60.120.10">
    <property type="entry name" value="Jelly Rolls"/>
    <property type="match status" value="1"/>
</dbReference>
<gene>
    <name evidence="2" type="ORF">PSA3335_23560</name>
</gene>
<feature type="domain" description="Cupin type-2" evidence="1">
    <location>
        <begin position="60"/>
        <end position="120"/>
    </location>
</feature>
<evidence type="ECO:0000259" key="1">
    <source>
        <dbReference type="Pfam" id="PF07883"/>
    </source>
</evidence>
<evidence type="ECO:0000313" key="2">
    <source>
        <dbReference type="EMBL" id="ARD14708.1"/>
    </source>
</evidence>
<dbReference type="Pfam" id="PF07883">
    <property type="entry name" value="Cupin_2"/>
    <property type="match status" value="1"/>
</dbReference>
<name>A0ABC8BJZ8_PSESS</name>
<dbReference type="InterPro" id="IPR011051">
    <property type="entry name" value="RmlC_Cupin_sf"/>
</dbReference>
<dbReference type="Proteomes" id="UP000005729">
    <property type="component" value="Chromosome"/>
</dbReference>
<accession>A0ABC8BJZ8</accession>
<evidence type="ECO:0000313" key="3">
    <source>
        <dbReference type="Proteomes" id="UP000005729"/>
    </source>
</evidence>
<sequence>MVTAFFLAAPVVQAKDDSSITVQPSGAQPSTVGPPDFFTGTARVDARFQGTGGARVSGGTVTFEPGARTAWHTHPLGQTLIVTSGIGLVQQAGHPIQIIRPGDTVWIPPGVKHWHGATRTNGMSHIAIAELLDGSAVQWLEQVSEEDYAKAP</sequence>
<organism evidence="2 3">
    <name type="scientific">Pseudomonas savastanoi pv. savastanoi NCPPB 3335</name>
    <dbReference type="NCBI Taxonomy" id="693985"/>
    <lineage>
        <taxon>Bacteria</taxon>
        <taxon>Pseudomonadati</taxon>
        <taxon>Pseudomonadota</taxon>
        <taxon>Gammaproteobacteria</taxon>
        <taxon>Pseudomonadales</taxon>
        <taxon>Pseudomonadaceae</taxon>
        <taxon>Pseudomonas</taxon>
    </lineage>
</organism>
<proteinExistence type="predicted"/>
<dbReference type="AlphaFoldDB" id="A0ABC8BJZ8"/>
<dbReference type="SUPFAM" id="SSF51182">
    <property type="entry name" value="RmlC-like cupins"/>
    <property type="match status" value="1"/>
</dbReference>
<dbReference type="InterPro" id="IPR047263">
    <property type="entry name" value="HNL-like_cupin"/>
</dbReference>
<dbReference type="PANTHER" id="PTHR43698:SF1">
    <property type="entry name" value="BLL4564 PROTEIN"/>
    <property type="match status" value="1"/>
</dbReference>
<dbReference type="KEGG" id="psav:PSA3335_23560"/>
<reference evidence="2 3" key="1">
    <citation type="journal article" date="2010" name="Environ. Microbiol.">
        <title>Annotation and overview of the Pseudomonas savastanoi pv. savastanoi NCPPB 3335 draft genome reveals the virulence gene complement of a tumour-inducing pathogen of woody hosts.</title>
        <authorList>
            <person name="Rodriguez-Palenzuela P."/>
            <person name="Matas I.M."/>
            <person name="Murillo J."/>
            <person name="Lopez-Solanilla E."/>
            <person name="Bardaji L."/>
            <person name="Perez-Martinez I."/>
            <person name="Rodriguez-Moskera M.E."/>
            <person name="Penyalver R."/>
            <person name="Lopez M.M."/>
            <person name="Quesada J.M."/>
            <person name="Biehl B.S."/>
            <person name="Perna N.T."/>
            <person name="Glasner J.D."/>
            <person name="Cabot E.L."/>
            <person name="Neeno-Eckwall E."/>
            <person name="Ramos C."/>
        </authorList>
    </citation>
    <scope>NUCLEOTIDE SEQUENCE [LARGE SCALE GENOMIC DNA]</scope>
    <source>
        <strain evidence="2 3">NCPPB 3335</strain>
    </source>
</reference>
<dbReference type="InterPro" id="IPR013096">
    <property type="entry name" value="Cupin_2"/>
</dbReference>
<dbReference type="InterPro" id="IPR014710">
    <property type="entry name" value="RmlC-like_jellyroll"/>
</dbReference>
<dbReference type="CDD" id="cd02233">
    <property type="entry name" value="cupin_HNL-like"/>
    <property type="match status" value="1"/>
</dbReference>
<dbReference type="EMBL" id="CP008742">
    <property type="protein sequence ID" value="ARD14708.1"/>
    <property type="molecule type" value="Genomic_DNA"/>
</dbReference>
<protein>
    <submittedName>
        <fullName evidence="2">Cupin</fullName>
    </submittedName>
</protein>